<organism evidence="1 2">
    <name type="scientific">Portunus trituberculatus</name>
    <name type="common">Swimming crab</name>
    <name type="synonym">Neptunus trituberculatus</name>
    <dbReference type="NCBI Taxonomy" id="210409"/>
    <lineage>
        <taxon>Eukaryota</taxon>
        <taxon>Metazoa</taxon>
        <taxon>Ecdysozoa</taxon>
        <taxon>Arthropoda</taxon>
        <taxon>Crustacea</taxon>
        <taxon>Multicrustacea</taxon>
        <taxon>Malacostraca</taxon>
        <taxon>Eumalacostraca</taxon>
        <taxon>Eucarida</taxon>
        <taxon>Decapoda</taxon>
        <taxon>Pleocyemata</taxon>
        <taxon>Brachyura</taxon>
        <taxon>Eubrachyura</taxon>
        <taxon>Portunoidea</taxon>
        <taxon>Portunidae</taxon>
        <taxon>Portuninae</taxon>
        <taxon>Portunus</taxon>
    </lineage>
</organism>
<keyword evidence="2" id="KW-1185">Reference proteome</keyword>
<comment type="caution">
    <text evidence="1">The sequence shown here is derived from an EMBL/GenBank/DDBJ whole genome shotgun (WGS) entry which is preliminary data.</text>
</comment>
<gene>
    <name evidence="1" type="ORF">E2C01_010093</name>
</gene>
<evidence type="ECO:0000313" key="1">
    <source>
        <dbReference type="EMBL" id="MPC17244.1"/>
    </source>
</evidence>
<sequence>MCCLVPGTTTTTTTWNSHAPRNNNTEATDESSHCYVTATIPQSILVHTSLLESYDVTTARPARAKTLFLKCKTSRFPESLSCLELPRIARHLRVDQ</sequence>
<proteinExistence type="predicted"/>
<dbReference type="AlphaFoldDB" id="A0A5B7D7K8"/>
<accession>A0A5B7D7K8</accession>
<evidence type="ECO:0000313" key="2">
    <source>
        <dbReference type="Proteomes" id="UP000324222"/>
    </source>
</evidence>
<dbReference type="EMBL" id="VSRR010000571">
    <property type="protein sequence ID" value="MPC17244.1"/>
    <property type="molecule type" value="Genomic_DNA"/>
</dbReference>
<protein>
    <submittedName>
        <fullName evidence="1">Uncharacterized protein</fullName>
    </submittedName>
</protein>
<dbReference type="Proteomes" id="UP000324222">
    <property type="component" value="Unassembled WGS sequence"/>
</dbReference>
<name>A0A5B7D7K8_PORTR</name>
<reference evidence="1 2" key="1">
    <citation type="submission" date="2019-05" db="EMBL/GenBank/DDBJ databases">
        <title>Another draft genome of Portunus trituberculatus and its Hox gene families provides insights of decapod evolution.</title>
        <authorList>
            <person name="Jeong J.-H."/>
            <person name="Song I."/>
            <person name="Kim S."/>
            <person name="Choi T."/>
            <person name="Kim D."/>
            <person name="Ryu S."/>
            <person name="Kim W."/>
        </authorList>
    </citation>
    <scope>NUCLEOTIDE SEQUENCE [LARGE SCALE GENOMIC DNA]</scope>
    <source>
        <tissue evidence="1">Muscle</tissue>
    </source>
</reference>